<accession>A0A8H6P0D3</accession>
<protein>
    <recommendedName>
        <fullName evidence="3">Muramidase</fullName>
    </recommendedName>
</protein>
<dbReference type="Proteomes" id="UP000630445">
    <property type="component" value="Unassembled WGS sequence"/>
</dbReference>
<keyword evidence="2" id="KW-1185">Reference proteome</keyword>
<evidence type="ECO:0000313" key="1">
    <source>
        <dbReference type="EMBL" id="KAF7114652.1"/>
    </source>
</evidence>
<dbReference type="EMBL" id="JACBAD010002122">
    <property type="protein sequence ID" value="KAF7114652.1"/>
    <property type="molecule type" value="Genomic_DNA"/>
</dbReference>
<evidence type="ECO:0008006" key="3">
    <source>
        <dbReference type="Google" id="ProtNLM"/>
    </source>
</evidence>
<reference evidence="1" key="1">
    <citation type="submission" date="2020-06" db="EMBL/GenBank/DDBJ databases">
        <title>Draft genome sequences of strains closely related to Aspergillus parafelis and Aspergillus hiratsukae.</title>
        <authorList>
            <person name="Dos Santos R.A.C."/>
            <person name="Rivero-Menendez O."/>
            <person name="Steenwyk J.L."/>
            <person name="Mead M.E."/>
            <person name="Goldman G.H."/>
            <person name="Alastruey-Izquierdo A."/>
            <person name="Rokas A."/>
        </authorList>
    </citation>
    <scope>NUCLEOTIDE SEQUENCE</scope>
    <source>
        <strain evidence="1">CNM-CM5793</strain>
    </source>
</reference>
<organism evidence="1 2">
    <name type="scientific">Aspergillus hiratsukae</name>
    <dbReference type="NCBI Taxonomy" id="1194566"/>
    <lineage>
        <taxon>Eukaryota</taxon>
        <taxon>Fungi</taxon>
        <taxon>Dikarya</taxon>
        <taxon>Ascomycota</taxon>
        <taxon>Pezizomycotina</taxon>
        <taxon>Eurotiomycetes</taxon>
        <taxon>Eurotiomycetidae</taxon>
        <taxon>Eurotiales</taxon>
        <taxon>Aspergillaceae</taxon>
        <taxon>Aspergillus</taxon>
        <taxon>Aspergillus subgen. Fumigati</taxon>
    </lineage>
</organism>
<sequence length="294" mass="33915">MYPIRGARRLLKLQIPSNVRPTNLSNICRPSLATTQPIVKKLQFPFIAASNTATWQPKPANPRYPSKRTPTMSTNHNTADRIERILEKDGFKTWGFVIYRCTYKSDSDWEEFMRRFLWQVTDKLEFYNGLDMLESFAPTVLENKSLFDGANTSVIREHFKQWVVTACQQEQGISPEKLEYAESGRYRFCLMVNEEALQSVLNAPPEDDVNKTGYVVLVNGIWVPEVMDEDDAELYDDTPSPIDQYDPVDGCTLHDVGWMKVLYDAAEIDGFANVLDVQDWQLYYCRPPDIRFGL</sequence>
<gene>
    <name evidence="1" type="ORF">CNMCM5793_009603</name>
</gene>
<evidence type="ECO:0000313" key="2">
    <source>
        <dbReference type="Proteomes" id="UP000630445"/>
    </source>
</evidence>
<proteinExistence type="predicted"/>
<comment type="caution">
    <text evidence="1">The sequence shown here is derived from an EMBL/GenBank/DDBJ whole genome shotgun (WGS) entry which is preliminary data.</text>
</comment>
<dbReference type="AlphaFoldDB" id="A0A8H6P0D3"/>
<name>A0A8H6P0D3_9EURO</name>
<dbReference type="OrthoDB" id="4424523at2759"/>